<evidence type="ECO:0000313" key="1">
    <source>
        <dbReference type="EMBL" id="MET1254052.1"/>
    </source>
</evidence>
<organism evidence="1 2">
    <name type="scientific">Aliikangiella maris</name>
    <dbReference type="NCBI Taxonomy" id="3162458"/>
    <lineage>
        <taxon>Bacteria</taxon>
        <taxon>Pseudomonadati</taxon>
        <taxon>Pseudomonadota</taxon>
        <taxon>Gammaproteobacteria</taxon>
        <taxon>Oceanospirillales</taxon>
        <taxon>Pleioneaceae</taxon>
        <taxon>Aliikangiella</taxon>
    </lineage>
</organism>
<name>A0ABV2BQ30_9GAMM</name>
<keyword evidence="2" id="KW-1185">Reference proteome</keyword>
<accession>A0ABV2BQ30</accession>
<evidence type="ECO:0000313" key="2">
    <source>
        <dbReference type="Proteomes" id="UP001548189"/>
    </source>
</evidence>
<dbReference type="Pfam" id="PF01814">
    <property type="entry name" value="Hemerythrin"/>
    <property type="match status" value="1"/>
</dbReference>
<reference evidence="1 2" key="1">
    <citation type="submission" date="2024-06" db="EMBL/GenBank/DDBJ databases">
        <authorList>
            <person name="Li F."/>
        </authorList>
    </citation>
    <scope>NUCLEOTIDE SEQUENCE [LARGE SCALE GENOMIC DNA]</scope>
    <source>
        <strain evidence="1 2">GXAS 311</strain>
    </source>
</reference>
<dbReference type="InterPro" id="IPR038309">
    <property type="entry name" value="Rsd/AlgQ_sf"/>
</dbReference>
<sequence>MLGFINNFFKNRPDKELKVSPQVPERPKSDQFSIGYDPNLIDELEGTHVHLVNLFGRIWSEFEQTNYGKVATLINQFKADFQAHLLTENVKFYVYLEQALADDKHNLKIVKEFRTDMNEIANAAIKFCRTYQGKFTPEMVQNFKSDYTNIGEIVTRRVSLEEKSLYILYRPR</sequence>
<proteinExistence type="predicted"/>
<dbReference type="InterPro" id="IPR012312">
    <property type="entry name" value="Hemerythrin-like"/>
</dbReference>
<dbReference type="Proteomes" id="UP001548189">
    <property type="component" value="Unassembled WGS sequence"/>
</dbReference>
<gene>
    <name evidence="1" type="ORF">ABVT43_02825</name>
</gene>
<dbReference type="Gene3D" id="1.20.120.1370">
    <property type="entry name" value="Regulator of RNA polymerase sigma(70) subunit, domain 4"/>
    <property type="match status" value="1"/>
</dbReference>
<comment type="caution">
    <text evidence="1">The sequence shown here is derived from an EMBL/GenBank/DDBJ whole genome shotgun (WGS) entry which is preliminary data.</text>
</comment>
<protein>
    <submittedName>
        <fullName evidence="1">Hemerythrin domain-containing protein</fullName>
    </submittedName>
</protein>
<dbReference type="EMBL" id="JBEVCJ010000002">
    <property type="protein sequence ID" value="MET1254052.1"/>
    <property type="molecule type" value="Genomic_DNA"/>
</dbReference>